<feature type="domain" description="Recombinase" evidence="3">
    <location>
        <begin position="162"/>
        <end position="293"/>
    </location>
</feature>
<dbReference type="Pfam" id="PF07508">
    <property type="entry name" value="Recombinase"/>
    <property type="match status" value="1"/>
</dbReference>
<dbReference type="InterPro" id="IPR011109">
    <property type="entry name" value="DNA_bind_recombinase_dom"/>
</dbReference>
<evidence type="ECO:0000313" key="4">
    <source>
        <dbReference type="EMBL" id="CUN16127.1"/>
    </source>
</evidence>
<dbReference type="GO" id="GO:0000150">
    <property type="term" value="F:DNA strand exchange activity"/>
    <property type="evidence" value="ECO:0007669"/>
    <property type="project" value="InterPro"/>
</dbReference>
<gene>
    <name evidence="4" type="primary">tnpR_3</name>
    <name evidence="4" type="ORF">ERS852420_03108</name>
</gene>
<keyword evidence="1" id="KW-0175">Coiled coil</keyword>
<dbReference type="EMBL" id="CYXV01000016">
    <property type="protein sequence ID" value="CUN16127.1"/>
    <property type="molecule type" value="Genomic_DNA"/>
</dbReference>
<dbReference type="SMART" id="SM00857">
    <property type="entry name" value="Resolvase"/>
    <property type="match status" value="1"/>
</dbReference>
<dbReference type="CDD" id="cd00338">
    <property type="entry name" value="Ser_Recombinase"/>
    <property type="match status" value="1"/>
</dbReference>
<feature type="domain" description="Resolvase/invertase-type recombinase catalytic" evidence="2">
    <location>
        <begin position="5"/>
        <end position="154"/>
    </location>
</feature>
<dbReference type="PROSITE" id="PS51737">
    <property type="entry name" value="RECOMBINASE_DNA_BIND"/>
    <property type="match status" value="1"/>
</dbReference>
<dbReference type="InterPro" id="IPR038109">
    <property type="entry name" value="DNA_bind_recomb_sf"/>
</dbReference>
<dbReference type="RefSeq" id="WP_082424247.1">
    <property type="nucleotide sequence ID" value="NZ_CYXV01000016.1"/>
</dbReference>
<sequence length="667" mass="76201">MKKQRCYIYTRVSTAMQVDGFSLDAQKEKLKKYADYQDMVVVREFSDEGKSGKNVDGRPQFKEMLELIEAGTDDIDYVLVFKLSRFGRNAADVLSSLQKMQDFGVNLICVEDGIDSSKDAGKLMISVLSAVAEIERDNILVQTMEGRKQKAREGKWNGGFAPYGYKLVDGSLFIAEDEVEVIKIIFDKYINTTMGVAAIAAFLNESGYVKKKRQNNTIDGFAASFVKGVIDNPVYCGKLAYGRRKTEKVQGKRNEFHVVKQDEFMVVDGEHEAIISAEEWKAAQDKRKTTGVKRVKTHSLEHEHILTGILKCPGCGANMYGNVNRKRHPKGGTYRDYFYYACKHPTGTTGHKCDYHKQWGQDIVNDAVAELIKKMVTSPDFEKGIREKIAARVDTSELEQELDGLKKKMRQLEVSKDKIAIQMDNLDVTDSMYEKKYDDLQKRFYDKYDEMALTENHMDEIQSRLAHIRRKQLSGDRIYNFLIAFDKLYDKLSDAEKKEFMGTFVESIELYPERLENGKFLKHIHFRFPVYYNGTVIDDISWENESTVETVVLLSKGAKGPVDLCSARTEVERRMADSRKVKVDFSLEDMDLSEFKGKATYEQIKAYVLEKTGLKVSSLYIAQIKKKCGLDVGENFNPAKSENARQPQCTPEKEDAIMQAFRHFGII</sequence>
<dbReference type="Gene3D" id="3.40.50.1390">
    <property type="entry name" value="Resolvase, N-terminal catalytic domain"/>
    <property type="match status" value="1"/>
</dbReference>
<dbReference type="AlphaFoldDB" id="A0A173UPP3"/>
<evidence type="ECO:0000313" key="5">
    <source>
        <dbReference type="Proteomes" id="UP000095495"/>
    </source>
</evidence>
<dbReference type="PANTHER" id="PTHR30461">
    <property type="entry name" value="DNA-INVERTASE FROM LAMBDOID PROPHAGE"/>
    <property type="match status" value="1"/>
</dbReference>
<dbReference type="InterPro" id="IPR006119">
    <property type="entry name" value="Resolv_N"/>
</dbReference>
<dbReference type="Pfam" id="PF00239">
    <property type="entry name" value="Resolvase"/>
    <property type="match status" value="1"/>
</dbReference>
<dbReference type="InterPro" id="IPR025827">
    <property type="entry name" value="Zn_ribbon_recom_dom"/>
</dbReference>
<proteinExistence type="predicted"/>
<evidence type="ECO:0000259" key="2">
    <source>
        <dbReference type="PROSITE" id="PS51736"/>
    </source>
</evidence>
<dbReference type="InterPro" id="IPR050639">
    <property type="entry name" value="SSR_resolvase"/>
</dbReference>
<accession>A0A173UPP3</accession>
<evidence type="ECO:0000256" key="1">
    <source>
        <dbReference type="SAM" id="Coils"/>
    </source>
</evidence>
<protein>
    <submittedName>
        <fullName evidence="4">Transposon Tn3 resolvase</fullName>
    </submittedName>
</protein>
<name>A0A173UPP3_9FIRM</name>
<evidence type="ECO:0000259" key="3">
    <source>
        <dbReference type="PROSITE" id="PS51737"/>
    </source>
</evidence>
<feature type="coiled-coil region" evidence="1">
    <location>
        <begin position="388"/>
        <end position="422"/>
    </location>
</feature>
<dbReference type="PANTHER" id="PTHR30461:SF23">
    <property type="entry name" value="DNA RECOMBINASE-RELATED"/>
    <property type="match status" value="1"/>
</dbReference>
<dbReference type="Gene3D" id="3.90.1750.20">
    <property type="entry name" value="Putative Large Serine Recombinase, Chain B, Domain 2"/>
    <property type="match status" value="1"/>
</dbReference>
<dbReference type="InterPro" id="IPR036162">
    <property type="entry name" value="Resolvase-like_N_sf"/>
</dbReference>
<dbReference type="GO" id="GO:0003677">
    <property type="term" value="F:DNA binding"/>
    <property type="evidence" value="ECO:0007669"/>
    <property type="project" value="InterPro"/>
</dbReference>
<organism evidence="4 5">
    <name type="scientific">Roseburia faecis</name>
    <dbReference type="NCBI Taxonomy" id="301302"/>
    <lineage>
        <taxon>Bacteria</taxon>
        <taxon>Bacillati</taxon>
        <taxon>Bacillota</taxon>
        <taxon>Clostridia</taxon>
        <taxon>Lachnospirales</taxon>
        <taxon>Lachnospiraceae</taxon>
        <taxon>Roseburia</taxon>
    </lineage>
</organism>
<dbReference type="PROSITE" id="PS51736">
    <property type="entry name" value="RECOMBINASES_3"/>
    <property type="match status" value="1"/>
</dbReference>
<dbReference type="SUPFAM" id="SSF53041">
    <property type="entry name" value="Resolvase-like"/>
    <property type="match status" value="1"/>
</dbReference>
<reference evidence="4 5" key="1">
    <citation type="submission" date="2015-09" db="EMBL/GenBank/DDBJ databases">
        <authorList>
            <consortium name="Pathogen Informatics"/>
        </authorList>
    </citation>
    <scope>NUCLEOTIDE SEQUENCE [LARGE SCALE GENOMIC DNA]</scope>
    <source>
        <strain evidence="4 5">2789STDY5608863</strain>
    </source>
</reference>
<dbReference type="Pfam" id="PF13408">
    <property type="entry name" value="Zn_ribbon_recom"/>
    <property type="match status" value="1"/>
</dbReference>
<dbReference type="Proteomes" id="UP000095495">
    <property type="component" value="Unassembled WGS sequence"/>
</dbReference>